<evidence type="ECO:0000313" key="1">
    <source>
        <dbReference type="EMBL" id="RLN62071.1"/>
    </source>
</evidence>
<accession>A0A3F2RQ59</accession>
<reference evidence="1 2" key="1">
    <citation type="submission" date="2018-07" db="EMBL/GenBank/DDBJ databases">
        <title>Genome sequencing of oomycete isolates from Chile give support for New Zealand origin for Phytophthora kernoviae and make available the first Nothophytophthora sp. genome.</title>
        <authorList>
            <person name="Studholme D.J."/>
            <person name="Sanfuentes E."/>
            <person name="Panda P."/>
            <person name="Hill R."/>
            <person name="Sambles C."/>
            <person name="Grant M."/>
            <person name="Williams N.M."/>
            <person name="Mcdougal R.L."/>
        </authorList>
    </citation>
    <scope>NUCLEOTIDE SEQUENCE [LARGE SCALE GENOMIC DNA]</scope>
    <source>
        <strain evidence="1">Chile6</strain>
    </source>
</reference>
<dbReference type="AlphaFoldDB" id="A0A3F2RQ59"/>
<evidence type="ECO:0000313" key="2">
    <source>
        <dbReference type="Proteomes" id="UP000277300"/>
    </source>
</evidence>
<dbReference type="EMBL" id="MBDO02000134">
    <property type="protein sequence ID" value="RLN62071.1"/>
    <property type="molecule type" value="Genomic_DNA"/>
</dbReference>
<dbReference type="Proteomes" id="UP000277300">
    <property type="component" value="Unassembled WGS sequence"/>
</dbReference>
<organism evidence="1 2">
    <name type="scientific">Phytophthora kernoviae</name>
    <dbReference type="NCBI Taxonomy" id="325452"/>
    <lineage>
        <taxon>Eukaryota</taxon>
        <taxon>Sar</taxon>
        <taxon>Stramenopiles</taxon>
        <taxon>Oomycota</taxon>
        <taxon>Peronosporomycetes</taxon>
        <taxon>Peronosporales</taxon>
        <taxon>Peronosporaceae</taxon>
        <taxon>Phytophthora</taxon>
    </lineage>
</organism>
<protein>
    <submittedName>
        <fullName evidence="1">Uncharacterized protein</fullName>
    </submittedName>
</protein>
<gene>
    <name evidence="1" type="ORF">BBP00_00005004</name>
</gene>
<comment type="caution">
    <text evidence="1">The sequence shown here is derived from an EMBL/GenBank/DDBJ whole genome shotgun (WGS) entry which is preliminary data.</text>
</comment>
<name>A0A3F2RQ59_9STRA</name>
<sequence>MTALTGLKGYLWGHRWNILLTTQATFTFGIMINRYRENHAEKPAIEFVKQKLRQEQQSWEDEQIASDCSEAPSLQIWTVGKLLRVIEASGSHHTLTQHLWLTGFLGFCDEDEEYDTLHLCDANTELKSFLLDPNPQLVDRLVLVKNWVLVDKAFRGVRTAESLFLEVQDEKPIMLQPPRELCATWTQQKTLSVLEANYPARDPPMYIGTQPWINVVQAQDKDNGGGEFIPSVVTAGNIISTKPGKHKKRKRIHAVFGRVTCVSPISRQKDRESSHFFVEIEQFQSCGRSMTQSVVSVMFAGVQN</sequence>
<proteinExistence type="predicted"/>
<dbReference type="OrthoDB" id="75320at2759"/>